<gene>
    <name evidence="3" type="ORF">L207DRAFT_535535</name>
</gene>
<name>A0A2J6R4R8_HYAVF</name>
<sequence length="328" mass="36909">MKVTGESDLKDYGNEIHVRQKPGTSEHWQDSVVLTWWDTKNEIGGFHRLGHQPNYKHGPMVTLWNNLMSPVGTYKNTTFKPLREEDLLPSGGFGCGDDTCTVEFIDGEHIWNIQDGKVSAQLRFKDISGNVDPFPKKGSLAEDFAAAHFDIPGTVTGWMKMEGKEWNINGLGIRDHGWGKRDWDTILSHRWVVGTCGRDLSFVVLAWHSSDDALVKFGWVVRGDELTRCKEIDIVTYMEIDSATHRGGHMTLKLTTDEILELEFKAFKSKAVVSYHHGVACVDRMCSWTCNGLSGISDFEITSNFQRNNRVPKNSVAGIVDDGFFPLV</sequence>
<keyword evidence="4" id="KW-1185">Reference proteome</keyword>
<dbReference type="AlphaFoldDB" id="A0A2J6R4R8"/>
<feature type="domain" description="DUF7064" evidence="1">
    <location>
        <begin position="182"/>
        <end position="304"/>
    </location>
</feature>
<dbReference type="EMBL" id="KZ613956">
    <property type="protein sequence ID" value="PMD33514.1"/>
    <property type="molecule type" value="Genomic_DNA"/>
</dbReference>
<feature type="domain" description="DUF7065" evidence="2">
    <location>
        <begin position="1"/>
        <end position="181"/>
    </location>
</feature>
<accession>A0A2J6R4R8</accession>
<proteinExistence type="predicted"/>
<protein>
    <submittedName>
        <fullName evidence="3">Uncharacterized protein</fullName>
    </submittedName>
</protein>
<dbReference type="OrthoDB" id="10003767at2759"/>
<dbReference type="Proteomes" id="UP000235786">
    <property type="component" value="Unassembled WGS sequence"/>
</dbReference>
<evidence type="ECO:0000313" key="3">
    <source>
        <dbReference type="EMBL" id="PMD33514.1"/>
    </source>
</evidence>
<evidence type="ECO:0000313" key="4">
    <source>
        <dbReference type="Proteomes" id="UP000235786"/>
    </source>
</evidence>
<dbReference type="Pfam" id="PF23212">
    <property type="entry name" value="DUF7064"/>
    <property type="match status" value="1"/>
</dbReference>
<evidence type="ECO:0000259" key="1">
    <source>
        <dbReference type="Pfam" id="PF23212"/>
    </source>
</evidence>
<evidence type="ECO:0000259" key="2">
    <source>
        <dbReference type="Pfam" id="PF23213"/>
    </source>
</evidence>
<reference evidence="3 4" key="1">
    <citation type="submission" date="2016-04" db="EMBL/GenBank/DDBJ databases">
        <title>A degradative enzymes factory behind the ericoid mycorrhizal symbiosis.</title>
        <authorList>
            <consortium name="DOE Joint Genome Institute"/>
            <person name="Martino E."/>
            <person name="Morin E."/>
            <person name="Grelet G."/>
            <person name="Kuo A."/>
            <person name="Kohler A."/>
            <person name="Daghino S."/>
            <person name="Barry K."/>
            <person name="Choi C."/>
            <person name="Cichocki N."/>
            <person name="Clum A."/>
            <person name="Copeland A."/>
            <person name="Hainaut M."/>
            <person name="Haridas S."/>
            <person name="Labutti K."/>
            <person name="Lindquist E."/>
            <person name="Lipzen A."/>
            <person name="Khouja H.-R."/>
            <person name="Murat C."/>
            <person name="Ohm R."/>
            <person name="Olson A."/>
            <person name="Spatafora J."/>
            <person name="Veneault-Fourrey C."/>
            <person name="Henrissat B."/>
            <person name="Grigoriev I."/>
            <person name="Martin F."/>
            <person name="Perotto S."/>
        </authorList>
    </citation>
    <scope>NUCLEOTIDE SEQUENCE [LARGE SCALE GENOMIC DNA]</scope>
    <source>
        <strain evidence="3 4">F</strain>
    </source>
</reference>
<organism evidence="3 4">
    <name type="scientific">Hyaloscypha variabilis (strain UAMH 11265 / GT02V1 / F)</name>
    <name type="common">Meliniomyces variabilis</name>
    <dbReference type="NCBI Taxonomy" id="1149755"/>
    <lineage>
        <taxon>Eukaryota</taxon>
        <taxon>Fungi</taxon>
        <taxon>Dikarya</taxon>
        <taxon>Ascomycota</taxon>
        <taxon>Pezizomycotina</taxon>
        <taxon>Leotiomycetes</taxon>
        <taxon>Helotiales</taxon>
        <taxon>Hyaloscyphaceae</taxon>
        <taxon>Hyaloscypha</taxon>
        <taxon>Hyaloscypha variabilis</taxon>
    </lineage>
</organism>
<dbReference type="Pfam" id="PF23213">
    <property type="entry name" value="DUF7065"/>
    <property type="match status" value="1"/>
</dbReference>
<dbReference type="InterPro" id="IPR055493">
    <property type="entry name" value="DUF7065"/>
</dbReference>
<dbReference type="SUPFAM" id="SSF159245">
    <property type="entry name" value="AttH-like"/>
    <property type="match status" value="1"/>
</dbReference>
<dbReference type="InterPro" id="IPR055492">
    <property type="entry name" value="DUF7064"/>
</dbReference>